<evidence type="ECO:0000256" key="1">
    <source>
        <dbReference type="SAM" id="Phobius"/>
    </source>
</evidence>
<dbReference type="Proteomes" id="UP000265366">
    <property type="component" value="Unassembled WGS sequence"/>
</dbReference>
<dbReference type="NCBIfam" id="NF004644">
    <property type="entry name" value="PRK05989.2-2"/>
    <property type="match status" value="1"/>
</dbReference>
<comment type="caution">
    <text evidence="4">The sequence shown here is derived from an EMBL/GenBank/DDBJ whole genome shotgun (WGS) entry which is preliminary data.</text>
</comment>
<sequence length="1304" mass="141399">MRHLLFVVLLLLLPSSLVAQEPSGAAASAPLVRIVTTRFVLPGKFRPMKEWAHEAGVRLDWRYVDEAEDRQGLADGAALLVLDGPRPGDMAQVKAALGSLDALSMPWIAVGGGPPAFGNLSPAQARRLIAYYAGGGETNLRLFVAAAARIVAGGELNDLPPAQAIAQAGFYHPDAPAPFASAQAYRHWIAAQGWQDRPLAAVAISDGVLRDMQTQVVDALARSMADHGLMPAFFWYDRSDAQAITQMVAPLAPVALVNFTHMQDGDARKAEFEALDIPVLQALGERGATLAQWREGTSGADGMSSAVMITVPETWGVSDPVVVSVVEDGEPVPIPEQLDLLSGKIARLAALRRKAPEDKALALFFWNYPQGESGLAASNLNLPDSLARLSGDLLTAGYDVTPVTGQQIIADGQAMLGGFYRPETLPELARRGLAATLPLAVYKAWFATLPPLRQAEMLASWGMPDEAAGLVDGNFLIPRLQLGKLAILPQPPRATGRAGSYHDKALPPDHRYMATYLWVRERQRADAIIHMGTHGTQEWTPGKDRGLWAGDYPFLLLGDVPVFYPYIQDNVAEAVQARRRGRAVTVSHQTPAFAPSGLYDELRDIHALIHEYAQLEAGPVRDNVATSILAAASAAHLNADMDWSDAAIAQDFEGYYAQLHDHLHQLARSSVPLGLHTFGEPARADRRLTTVMQQLGADYLAALGRDPQEAFAESFDAIRQSEPYRVLHRYLHEGEDIGAIADPALREQIELARTYDRNLATPGETEALLAGLAGRFVRAGAGGDPVRTPEVASGRNLYAFEAYKVPAQAAYEEGGRALDDLIAAYKVKHDGALPEKLAFSVFSGETIRTLGIGEGQILHALGLRPVWDRGGRVTQLEIVPLAELGRPRIDVVMQPTSVYRDQFDVFLRLLAEGIDRIADLGEDSGPAAGSRTLERALLERGYDASQARALSRLRIFTNAPGDYGSGLPDAIGRGSAEPQMGWRDEADLAEPWLARMQYAYGARDWGLKLDDVNLFAEQLRDVDAAVMSRSSNLHGLISTDHPFEYLGGISLAVRHLTGRSPDLFVTDMRGGEARMASAGQFLSDELRVRYLNPHWIGEMQQEGYAGANAMLGVVNNLWGWQVADPGSVRADQWQAMHDTYVRDVRGLGLNRFFESLHPDAQLQIVERMQEAIARDYWQADEATRRSLAERLTQLQAVIAADEAAGQGAESRGFGLAGTAPSAARAGAFAQPAAVAPPPPAEPATAPAMGRIMQRQDLTQAVPERLASARMPALLALLLFFVLGVLLQLRERHAASLRKFADARA</sequence>
<keyword evidence="5" id="KW-1185">Reference proteome</keyword>
<keyword evidence="2" id="KW-0732">Signal</keyword>
<dbReference type="InterPro" id="IPR003672">
    <property type="entry name" value="CobN/Mg_chltase"/>
</dbReference>
<protein>
    <submittedName>
        <fullName evidence="4">Cobaltochelatase subunit CobN</fullName>
    </submittedName>
</protein>
<evidence type="ECO:0000256" key="2">
    <source>
        <dbReference type="SAM" id="SignalP"/>
    </source>
</evidence>
<reference evidence="4 5" key="1">
    <citation type="submission" date="2018-08" db="EMBL/GenBank/DDBJ databases">
        <title>Erythrobacter zhengii sp.nov., a bacterium isolated from deep-sea sediment.</title>
        <authorList>
            <person name="Fang C."/>
            <person name="Wu Y.-H."/>
            <person name="Sun C."/>
            <person name="Wang H."/>
            <person name="Cheng H."/>
            <person name="Meng F.-X."/>
            <person name="Wang C.-S."/>
            <person name="Xu X.-W."/>
        </authorList>
    </citation>
    <scope>NUCLEOTIDE SEQUENCE [LARGE SCALE GENOMIC DNA]</scope>
    <source>
        <strain evidence="4 5">CCTCC AB 2015396</strain>
    </source>
</reference>
<evidence type="ECO:0000313" key="4">
    <source>
        <dbReference type="EMBL" id="RIV80118.1"/>
    </source>
</evidence>
<evidence type="ECO:0000313" key="5">
    <source>
        <dbReference type="Proteomes" id="UP000265366"/>
    </source>
</evidence>
<gene>
    <name evidence="4" type="primary">cobN</name>
    <name evidence="4" type="ORF">D2V17_19895</name>
</gene>
<keyword evidence="1" id="KW-1133">Transmembrane helix</keyword>
<feature type="signal peptide" evidence="2">
    <location>
        <begin position="1"/>
        <end position="19"/>
    </location>
</feature>
<dbReference type="PANTHER" id="PTHR44119">
    <property type="entry name" value="MAGNESIUM-CHELATASE SUBUNIT CHLH, CHLOROPLASTIC"/>
    <property type="match status" value="1"/>
</dbReference>
<dbReference type="Pfam" id="PF02514">
    <property type="entry name" value="CobN-Mg_chel"/>
    <property type="match status" value="1"/>
</dbReference>
<feature type="chain" id="PRO_5017218957" evidence="2">
    <location>
        <begin position="20"/>
        <end position="1304"/>
    </location>
</feature>
<evidence type="ECO:0000259" key="3">
    <source>
        <dbReference type="Pfam" id="PF02514"/>
    </source>
</evidence>
<dbReference type="CDD" id="cd10150">
    <property type="entry name" value="CobN_like"/>
    <property type="match status" value="1"/>
</dbReference>
<organism evidence="4 5">
    <name type="scientific">Aurantiacibacter xanthus</name>
    <dbReference type="NCBI Taxonomy" id="1784712"/>
    <lineage>
        <taxon>Bacteria</taxon>
        <taxon>Pseudomonadati</taxon>
        <taxon>Pseudomonadota</taxon>
        <taxon>Alphaproteobacteria</taxon>
        <taxon>Sphingomonadales</taxon>
        <taxon>Erythrobacteraceae</taxon>
        <taxon>Aurantiacibacter</taxon>
    </lineage>
</organism>
<dbReference type="EMBL" id="QXFM01000144">
    <property type="protein sequence ID" value="RIV80118.1"/>
    <property type="molecule type" value="Genomic_DNA"/>
</dbReference>
<feature type="transmembrane region" description="Helical" evidence="1">
    <location>
        <begin position="1270"/>
        <end position="1288"/>
    </location>
</feature>
<keyword evidence="1" id="KW-0472">Membrane</keyword>
<keyword evidence="1" id="KW-0812">Transmembrane</keyword>
<accession>A0A3A1NYA8</accession>
<dbReference type="RefSeq" id="WP_119594879.1">
    <property type="nucleotide sequence ID" value="NZ_QXFM01000144.1"/>
</dbReference>
<name>A0A3A1NYA8_9SPHN</name>
<feature type="domain" description="CobN/magnesium chelatase" evidence="3">
    <location>
        <begin position="130"/>
        <end position="1183"/>
    </location>
</feature>
<dbReference type="OrthoDB" id="9757976at2"/>
<proteinExistence type="predicted"/>
<dbReference type="PANTHER" id="PTHR44119:SF4">
    <property type="entry name" value="AEROBIC COBALTOCHELATASE SUBUNIT COBN"/>
    <property type="match status" value="1"/>
</dbReference>